<evidence type="ECO:0000313" key="8">
    <source>
        <dbReference type="Proteomes" id="UP000501253"/>
    </source>
</evidence>
<comment type="function">
    <text evidence="4">Catalyzes amidations at positions B, D, E, and G on adenosylcobyrinic A,C-diamide. NH(2) groups are provided by glutamine, and one molecule of ATP is hydrogenolyzed for each amidation.</text>
</comment>
<keyword evidence="3 4" id="KW-0315">Glutamine amidotransferase</keyword>
<dbReference type="NCBIfam" id="NF001989">
    <property type="entry name" value="PRK00784.1"/>
    <property type="match status" value="1"/>
</dbReference>
<dbReference type="PROSITE" id="PS51274">
    <property type="entry name" value="GATASE_COBBQ"/>
    <property type="match status" value="1"/>
</dbReference>
<name>A0A6H1WTQ0_9BACT</name>
<gene>
    <name evidence="4" type="primary">cobQ</name>
    <name evidence="7" type="ORF">FVE67_07145</name>
</gene>
<evidence type="ECO:0000256" key="2">
    <source>
        <dbReference type="ARBA" id="ARBA00022573"/>
    </source>
</evidence>
<feature type="active site" description="Nucleophile" evidence="4">
    <location>
        <position position="328"/>
    </location>
</feature>
<dbReference type="PANTHER" id="PTHR21343">
    <property type="entry name" value="DETHIOBIOTIN SYNTHETASE"/>
    <property type="match status" value="1"/>
</dbReference>
<organism evidence="7 8">
    <name type="scientific">Thermosulfurimonas marina</name>
    <dbReference type="NCBI Taxonomy" id="2047767"/>
    <lineage>
        <taxon>Bacteria</taxon>
        <taxon>Pseudomonadati</taxon>
        <taxon>Thermodesulfobacteriota</taxon>
        <taxon>Thermodesulfobacteria</taxon>
        <taxon>Thermodesulfobacteriales</taxon>
        <taxon>Thermodesulfobacteriaceae</taxon>
        <taxon>Thermosulfurimonas</taxon>
    </lineage>
</organism>
<evidence type="ECO:0000259" key="5">
    <source>
        <dbReference type="Pfam" id="PF01656"/>
    </source>
</evidence>
<dbReference type="HAMAP" id="MF_00028">
    <property type="entry name" value="CobQ"/>
    <property type="match status" value="1"/>
</dbReference>
<dbReference type="AlphaFoldDB" id="A0A6H1WTQ0"/>
<dbReference type="GO" id="GO:0009236">
    <property type="term" value="P:cobalamin biosynthetic process"/>
    <property type="evidence" value="ECO:0007669"/>
    <property type="project" value="UniProtKB-UniRule"/>
</dbReference>
<dbReference type="InterPro" id="IPR004459">
    <property type="entry name" value="CobQ_synth"/>
</dbReference>
<protein>
    <recommendedName>
        <fullName evidence="4">Cobyric acid synthase</fullName>
    </recommendedName>
</protein>
<sequence>MGRALAFMGSMSSVGKTFLAALACRWFAKKGLRVFPFKAQNMSLNALATEEGEMAWAQAYQALVAGRKPSVRMNPLLLKPLAEHQAEIIFLGNPEGVLPAGRFREFRRAYRQRVFAVLEEVLAENDLVIVEGAGGLAELNLLEGDLANYELLRTFRLPFVLIGDIDRGGVFAQLLGTLELLPEIRDLCVGLVVNKFRGAVELFEEGGRILSARSGKPLLGLLPYQEVHFLEEDSASLVRFSGFVTERPLKVAVLAYPYLSNFLDLDPLRHEEDVELIFTQDPRALEEAEAVILPGSRNVARSMAWLRERGLAETLKKLAGKKVLFGLCGGFQLLGRTLRDPEGLEFGGEVEGLGLLPHETLFRRPKRRGPLQDRPDFPFWKGPLSGFEIRYGRSFWAGEEILSLAQGEVLGTYLHGVFFDDAFRTAFLNFLRERRGLAPQPPQAYQEKVAGALDRVLEHPAFSAFFEALGDLDKF</sequence>
<dbReference type="RefSeq" id="WP_168719936.1">
    <property type="nucleotide sequence ID" value="NZ_CP042909.1"/>
</dbReference>
<dbReference type="CDD" id="cd01750">
    <property type="entry name" value="GATase1_CobQ"/>
    <property type="match status" value="1"/>
</dbReference>
<proteinExistence type="inferred from homology"/>
<comment type="pathway">
    <text evidence="1 4">Cofactor biosynthesis; adenosylcobalamin biosynthesis.</text>
</comment>
<dbReference type="EMBL" id="CP042909">
    <property type="protein sequence ID" value="QJA06583.1"/>
    <property type="molecule type" value="Genomic_DNA"/>
</dbReference>
<evidence type="ECO:0000256" key="1">
    <source>
        <dbReference type="ARBA" id="ARBA00004953"/>
    </source>
</evidence>
<feature type="domain" description="CobB/CobQ-like glutamine amidotransferase" evidence="6">
    <location>
        <begin position="250"/>
        <end position="422"/>
    </location>
</feature>
<dbReference type="InterPro" id="IPR029062">
    <property type="entry name" value="Class_I_gatase-like"/>
</dbReference>
<reference evidence="7 8" key="1">
    <citation type="submission" date="2019-08" db="EMBL/GenBank/DDBJ databases">
        <title>Complete genome sequence of Thermosulfurimonas marina SU872T, an anaerobic thermophilic chemolithoautotrophic bacterium isolated from a shallow marine hydrothermal vent.</title>
        <authorList>
            <person name="Allioux M."/>
            <person name="Jebbar M."/>
            <person name="Slobodkina G."/>
            <person name="Slobodkin A."/>
            <person name="Moalic Y."/>
            <person name="Frolova A."/>
            <person name="Shao Z."/>
            <person name="Alain K."/>
        </authorList>
    </citation>
    <scope>NUCLEOTIDE SEQUENCE [LARGE SCALE GENOMIC DNA]</scope>
    <source>
        <strain evidence="7 8">SU872</strain>
    </source>
</reference>
<evidence type="ECO:0000313" key="7">
    <source>
        <dbReference type="EMBL" id="QJA06583.1"/>
    </source>
</evidence>
<dbReference type="SUPFAM" id="SSF52540">
    <property type="entry name" value="P-loop containing nucleoside triphosphate hydrolases"/>
    <property type="match status" value="1"/>
</dbReference>
<dbReference type="SUPFAM" id="SSF52317">
    <property type="entry name" value="Class I glutamine amidotransferase-like"/>
    <property type="match status" value="1"/>
</dbReference>
<evidence type="ECO:0000256" key="3">
    <source>
        <dbReference type="ARBA" id="ARBA00022962"/>
    </source>
</evidence>
<keyword evidence="8" id="KW-1185">Reference proteome</keyword>
<dbReference type="Gene3D" id="3.40.50.300">
    <property type="entry name" value="P-loop containing nucleotide triphosphate hydrolases"/>
    <property type="match status" value="1"/>
</dbReference>
<dbReference type="InterPro" id="IPR011698">
    <property type="entry name" value="GATase_3"/>
</dbReference>
<dbReference type="GO" id="GO:0003824">
    <property type="term" value="F:catalytic activity"/>
    <property type="evidence" value="ECO:0007669"/>
    <property type="project" value="InterPro"/>
</dbReference>
<evidence type="ECO:0000256" key="4">
    <source>
        <dbReference type="HAMAP-Rule" id="MF_00028"/>
    </source>
</evidence>
<dbReference type="UniPathway" id="UPA00148"/>
<dbReference type="NCBIfam" id="TIGR00313">
    <property type="entry name" value="cobQ"/>
    <property type="match status" value="1"/>
</dbReference>
<keyword evidence="2 4" id="KW-0169">Cobalamin biosynthesis</keyword>
<dbReference type="PANTHER" id="PTHR21343:SF1">
    <property type="entry name" value="COBYRIC ACID SYNTHASE"/>
    <property type="match status" value="1"/>
</dbReference>
<feature type="domain" description="CobQ/CobB/MinD/ParA nucleotide binding" evidence="5">
    <location>
        <begin position="6"/>
        <end position="226"/>
    </location>
</feature>
<dbReference type="InterPro" id="IPR002586">
    <property type="entry name" value="CobQ/CobB/MinD/ParA_Nub-bd_dom"/>
</dbReference>
<accession>A0A6H1WTQ0</accession>
<dbReference type="InterPro" id="IPR033949">
    <property type="entry name" value="CobQ_GATase1"/>
</dbReference>
<dbReference type="Gene3D" id="3.40.50.880">
    <property type="match status" value="1"/>
</dbReference>
<evidence type="ECO:0000259" key="6">
    <source>
        <dbReference type="Pfam" id="PF07685"/>
    </source>
</evidence>
<dbReference type="InterPro" id="IPR027417">
    <property type="entry name" value="P-loop_NTPase"/>
</dbReference>
<dbReference type="Pfam" id="PF01656">
    <property type="entry name" value="CbiA"/>
    <property type="match status" value="1"/>
</dbReference>
<feature type="active site" evidence="4">
    <location>
        <position position="415"/>
    </location>
</feature>
<dbReference type="GO" id="GO:0015420">
    <property type="term" value="F:ABC-type vitamin B12 transporter activity"/>
    <property type="evidence" value="ECO:0007669"/>
    <property type="project" value="UniProtKB-UniRule"/>
</dbReference>
<comment type="similarity">
    <text evidence="4">Belongs to the CobB/CobQ family. CobQ subfamily.</text>
</comment>
<dbReference type="Proteomes" id="UP000501253">
    <property type="component" value="Chromosome"/>
</dbReference>
<dbReference type="Pfam" id="PF07685">
    <property type="entry name" value="GATase_3"/>
    <property type="match status" value="1"/>
</dbReference>
<dbReference type="KEGG" id="tmai:FVE67_07145"/>